<organism evidence="5 6">
    <name type="scientific">Dinoroseobacter shibae (strain DSM 16493 / NCIMB 14021 / DFL 12)</name>
    <dbReference type="NCBI Taxonomy" id="398580"/>
    <lineage>
        <taxon>Bacteria</taxon>
        <taxon>Pseudomonadati</taxon>
        <taxon>Pseudomonadota</taxon>
        <taxon>Alphaproteobacteria</taxon>
        <taxon>Rhodobacterales</taxon>
        <taxon>Roseobacteraceae</taxon>
        <taxon>Dinoroseobacter</taxon>
    </lineage>
</organism>
<dbReference type="InterPro" id="IPR036263">
    <property type="entry name" value="Chorismate_II_sf"/>
</dbReference>
<feature type="domain" description="Chorismate mutase" evidence="4">
    <location>
        <begin position="4"/>
        <end position="95"/>
    </location>
</feature>
<feature type="binding site" evidence="3">
    <location>
        <position position="42"/>
    </location>
    <ligand>
        <name>substrate</name>
    </ligand>
</feature>
<dbReference type="GO" id="GO:0046417">
    <property type="term" value="P:chorismate metabolic process"/>
    <property type="evidence" value="ECO:0007669"/>
    <property type="project" value="InterPro"/>
</dbReference>
<evidence type="ECO:0000259" key="4">
    <source>
        <dbReference type="PROSITE" id="PS51168"/>
    </source>
</evidence>
<dbReference type="EC" id="5.4.99.5" evidence="1"/>
<evidence type="ECO:0000313" key="6">
    <source>
        <dbReference type="Proteomes" id="UP000006833"/>
    </source>
</evidence>
<dbReference type="Proteomes" id="UP000006833">
    <property type="component" value="Chromosome"/>
</dbReference>
<feature type="binding site" evidence="3">
    <location>
        <position position="31"/>
    </location>
    <ligand>
        <name>substrate</name>
    </ligand>
</feature>
<proteinExistence type="predicted"/>
<dbReference type="PANTHER" id="PTHR38041">
    <property type="entry name" value="CHORISMATE MUTASE"/>
    <property type="match status" value="1"/>
</dbReference>
<accession>A8LIR2</accession>
<protein>
    <recommendedName>
        <fullName evidence="1">chorismate mutase</fullName>
        <ecNumber evidence="1">5.4.99.5</ecNumber>
    </recommendedName>
</protein>
<dbReference type="Gene3D" id="1.20.59.10">
    <property type="entry name" value="Chorismate mutase"/>
    <property type="match status" value="1"/>
</dbReference>
<dbReference type="Pfam" id="PF01817">
    <property type="entry name" value="CM_2"/>
    <property type="match status" value="1"/>
</dbReference>
<keyword evidence="6" id="KW-1185">Reference proteome</keyword>
<dbReference type="InterPro" id="IPR008241">
    <property type="entry name" value="Isochorismate_pyruvate-lyase"/>
</dbReference>
<dbReference type="GO" id="GO:0016835">
    <property type="term" value="F:carbon-oxygen lyase activity"/>
    <property type="evidence" value="ECO:0007669"/>
    <property type="project" value="InterPro"/>
</dbReference>
<feature type="binding site" evidence="3">
    <location>
        <position position="14"/>
    </location>
    <ligand>
        <name>substrate</name>
    </ligand>
</feature>
<dbReference type="GO" id="GO:0009697">
    <property type="term" value="P:salicylic acid biosynthetic process"/>
    <property type="evidence" value="ECO:0007669"/>
    <property type="project" value="InterPro"/>
</dbReference>
<dbReference type="InterPro" id="IPR051331">
    <property type="entry name" value="Chorismate_mutase-related"/>
</dbReference>
<evidence type="ECO:0000256" key="1">
    <source>
        <dbReference type="ARBA" id="ARBA00012404"/>
    </source>
</evidence>
<dbReference type="STRING" id="398580.Dshi_1284"/>
<evidence type="ECO:0000256" key="2">
    <source>
        <dbReference type="ARBA" id="ARBA00023235"/>
    </source>
</evidence>
<dbReference type="OrthoDB" id="514491at2"/>
<dbReference type="SUPFAM" id="SSF48600">
    <property type="entry name" value="Chorismate mutase II"/>
    <property type="match status" value="1"/>
</dbReference>
<dbReference type="PROSITE" id="PS51168">
    <property type="entry name" value="CHORISMATE_MUT_2"/>
    <property type="match status" value="1"/>
</dbReference>
<dbReference type="EMBL" id="CP000830">
    <property type="protein sequence ID" value="ABV93026.1"/>
    <property type="molecule type" value="Genomic_DNA"/>
</dbReference>
<gene>
    <name evidence="5" type="ordered locus">Dshi_1284</name>
</gene>
<dbReference type="RefSeq" id="WP_012177956.1">
    <property type="nucleotide sequence ID" value="NC_009952.1"/>
</dbReference>
<reference evidence="6" key="1">
    <citation type="journal article" date="2010" name="ISME J.">
        <title>The complete genome sequence of the algal symbiont Dinoroseobacter shibae: a hitchhiker's guide to life in the sea.</title>
        <authorList>
            <person name="Wagner-Dobler I."/>
            <person name="Ballhausen B."/>
            <person name="Berger M."/>
            <person name="Brinkhoff T."/>
            <person name="Buchholz I."/>
            <person name="Bunk B."/>
            <person name="Cypionka H."/>
            <person name="Daniel R."/>
            <person name="Drepper T."/>
            <person name="Gerdts G."/>
            <person name="Hahnke S."/>
            <person name="Han C."/>
            <person name="Jahn D."/>
            <person name="Kalhoefer D."/>
            <person name="Kiss H."/>
            <person name="Klenk H.P."/>
            <person name="Kyrpides N."/>
            <person name="Liebl W."/>
            <person name="Liesegang H."/>
            <person name="Meincke L."/>
            <person name="Pati A."/>
            <person name="Petersen J."/>
            <person name="Piekarski T."/>
            <person name="Pommerenke C."/>
            <person name="Pradella S."/>
            <person name="Pukall R."/>
            <person name="Rabus R."/>
            <person name="Stackebrandt E."/>
            <person name="Thole S."/>
            <person name="Thompson L."/>
            <person name="Tielen P."/>
            <person name="Tomasch J."/>
            <person name="von Jan M."/>
            <person name="Wanphrut N."/>
            <person name="Wichels A."/>
            <person name="Zech H."/>
            <person name="Simon M."/>
        </authorList>
    </citation>
    <scope>NUCLEOTIDE SEQUENCE [LARGE SCALE GENOMIC DNA]</scope>
    <source>
        <strain evidence="6">DSM 16493 / NCIMB 14021 / DFL 12</strain>
    </source>
</reference>
<dbReference type="PIRSF" id="PIRSF029775">
    <property type="entry name" value="Isochor_pyr_lyas"/>
    <property type="match status" value="1"/>
</dbReference>
<dbReference type="HOGENOM" id="CLU_131518_2_0_5"/>
<dbReference type="SMART" id="SM00830">
    <property type="entry name" value="CM_2"/>
    <property type="match status" value="1"/>
</dbReference>
<dbReference type="AlphaFoldDB" id="A8LIR2"/>
<dbReference type="eggNOG" id="COG1605">
    <property type="taxonomic scope" value="Bacteria"/>
</dbReference>
<feature type="binding site" evidence="3">
    <location>
        <position position="91"/>
    </location>
    <ligand>
        <name>substrate</name>
    </ligand>
</feature>
<name>A8LIR2_DINSH</name>
<evidence type="ECO:0000256" key="3">
    <source>
        <dbReference type="PIRSR" id="PIRSR029775-1"/>
    </source>
</evidence>
<dbReference type="NCBIfam" id="TIGR01803">
    <property type="entry name" value="CM-like"/>
    <property type="match status" value="1"/>
</dbReference>
<evidence type="ECO:0000313" key="5">
    <source>
        <dbReference type="EMBL" id="ABV93026.1"/>
    </source>
</evidence>
<sequence>MRAPEDCNSMAELRAAIDTLDRSLVALLARRAGYIDRAIALKPAENLPARIEDRVAQVKAKVRAEAATQGLDADLVEGLWHQLIEWSIAREEVVLGADAPKETREI</sequence>
<keyword evidence="2" id="KW-0413">Isomerase</keyword>
<dbReference type="KEGG" id="dsh:Dshi_1284"/>
<dbReference type="InterPro" id="IPR036979">
    <property type="entry name" value="CM_dom_sf"/>
</dbReference>
<dbReference type="PANTHER" id="PTHR38041:SF1">
    <property type="entry name" value="CHORISMATE MUTASE"/>
    <property type="match status" value="1"/>
</dbReference>
<dbReference type="InterPro" id="IPR002701">
    <property type="entry name" value="CM_II_prokaryot"/>
</dbReference>
<dbReference type="GO" id="GO:0004106">
    <property type="term" value="F:chorismate mutase activity"/>
    <property type="evidence" value="ECO:0007669"/>
    <property type="project" value="UniProtKB-EC"/>
</dbReference>